<evidence type="ECO:0000313" key="3">
    <source>
        <dbReference type="EMBL" id="GFP92130.1"/>
    </source>
</evidence>
<keyword evidence="4" id="KW-1185">Reference proteome</keyword>
<reference evidence="3" key="1">
    <citation type="submission" date="2020-07" db="EMBL/GenBank/DDBJ databases">
        <title>Ethylene signaling mediates host invasion by parasitic plants.</title>
        <authorList>
            <person name="Yoshida S."/>
        </authorList>
    </citation>
    <scope>NUCLEOTIDE SEQUENCE</scope>
    <source>
        <strain evidence="3">Okayama</strain>
    </source>
</reference>
<dbReference type="InterPro" id="IPR002885">
    <property type="entry name" value="PPR_rpt"/>
</dbReference>
<proteinExistence type="predicted"/>
<dbReference type="PANTHER" id="PTHR47926:SF354">
    <property type="entry name" value="REPEAT (PPR-LIKE) SUPERFAMILY PROTEIN, PUTATIVE-RELATED"/>
    <property type="match status" value="1"/>
</dbReference>
<evidence type="ECO:0000256" key="1">
    <source>
        <dbReference type="ARBA" id="ARBA00022737"/>
    </source>
</evidence>
<feature type="repeat" description="PPR" evidence="2">
    <location>
        <begin position="22"/>
        <end position="56"/>
    </location>
</feature>
<feature type="repeat" description="PPR" evidence="2">
    <location>
        <begin position="57"/>
        <end position="91"/>
    </location>
</feature>
<dbReference type="GO" id="GO:0009451">
    <property type="term" value="P:RNA modification"/>
    <property type="evidence" value="ECO:0007669"/>
    <property type="project" value="InterPro"/>
</dbReference>
<dbReference type="GO" id="GO:0003723">
    <property type="term" value="F:RNA binding"/>
    <property type="evidence" value="ECO:0007669"/>
    <property type="project" value="InterPro"/>
</dbReference>
<dbReference type="InterPro" id="IPR011990">
    <property type="entry name" value="TPR-like_helical_dom_sf"/>
</dbReference>
<dbReference type="PROSITE" id="PS51375">
    <property type="entry name" value="PPR"/>
    <property type="match status" value="2"/>
</dbReference>
<comment type="caution">
    <text evidence="3">The sequence shown here is derived from an EMBL/GenBank/DDBJ whole genome shotgun (WGS) entry which is preliminary data.</text>
</comment>
<accession>A0A830BXG1</accession>
<dbReference type="OrthoDB" id="185373at2759"/>
<dbReference type="Pfam" id="PF13041">
    <property type="entry name" value="PPR_2"/>
    <property type="match status" value="1"/>
</dbReference>
<dbReference type="Proteomes" id="UP000653305">
    <property type="component" value="Unassembled WGS sequence"/>
</dbReference>
<dbReference type="PANTHER" id="PTHR47926">
    <property type="entry name" value="PENTATRICOPEPTIDE REPEAT-CONTAINING PROTEIN"/>
    <property type="match status" value="1"/>
</dbReference>
<dbReference type="Gene3D" id="1.25.40.10">
    <property type="entry name" value="Tetratricopeptide repeat domain"/>
    <property type="match status" value="1"/>
</dbReference>
<evidence type="ECO:0000256" key="2">
    <source>
        <dbReference type="PROSITE-ProRule" id="PRU00708"/>
    </source>
</evidence>
<gene>
    <name evidence="3" type="ORF">PHJA_001357100</name>
</gene>
<dbReference type="AlphaFoldDB" id="A0A830BXG1"/>
<sequence>MYAKCGLMDGAKSVFDRMEVKDVVSWNALVTGYSQIGKFDVVLRLFERMRETDIELNVVTWSAVIAAYTQRGLGYEALNIFMEMIFSGSQRKAVTLVSVLSGSAACGALVQGKETYRFNEKGNKGGPKGTKAVPDRH</sequence>
<dbReference type="NCBIfam" id="TIGR00756">
    <property type="entry name" value="PPR"/>
    <property type="match status" value="2"/>
</dbReference>
<dbReference type="EMBL" id="BMAC01000268">
    <property type="protein sequence ID" value="GFP92130.1"/>
    <property type="molecule type" value="Genomic_DNA"/>
</dbReference>
<dbReference type="InterPro" id="IPR046960">
    <property type="entry name" value="PPR_At4g14850-like_plant"/>
</dbReference>
<name>A0A830BXG1_9LAMI</name>
<evidence type="ECO:0000313" key="4">
    <source>
        <dbReference type="Proteomes" id="UP000653305"/>
    </source>
</evidence>
<dbReference type="FunFam" id="1.25.40.10:FF:000393">
    <property type="entry name" value="Pentatricopeptide repeat-containing protein At1g20230"/>
    <property type="match status" value="1"/>
</dbReference>
<keyword evidence="1" id="KW-0677">Repeat</keyword>
<organism evidence="3 4">
    <name type="scientific">Phtheirospermum japonicum</name>
    <dbReference type="NCBI Taxonomy" id="374723"/>
    <lineage>
        <taxon>Eukaryota</taxon>
        <taxon>Viridiplantae</taxon>
        <taxon>Streptophyta</taxon>
        <taxon>Embryophyta</taxon>
        <taxon>Tracheophyta</taxon>
        <taxon>Spermatophyta</taxon>
        <taxon>Magnoliopsida</taxon>
        <taxon>eudicotyledons</taxon>
        <taxon>Gunneridae</taxon>
        <taxon>Pentapetalae</taxon>
        <taxon>asterids</taxon>
        <taxon>lamiids</taxon>
        <taxon>Lamiales</taxon>
        <taxon>Orobanchaceae</taxon>
        <taxon>Orobanchaceae incertae sedis</taxon>
        <taxon>Phtheirospermum</taxon>
    </lineage>
</organism>
<protein>
    <submittedName>
        <fullName evidence="3">Pentatricopeptide repeat-containing protein at5g16860</fullName>
    </submittedName>
</protein>